<comment type="caution">
    <text evidence="2">The sequence shown here is derived from an EMBL/GenBank/DDBJ whole genome shotgun (WGS) entry which is preliminary data.</text>
</comment>
<proteinExistence type="predicted"/>
<dbReference type="InterPro" id="IPR038765">
    <property type="entry name" value="Papain-like_cys_pep_sf"/>
</dbReference>
<evidence type="ECO:0000313" key="2">
    <source>
        <dbReference type="EMBL" id="EDY95568.1"/>
    </source>
</evidence>
<evidence type="ECO:0000313" key="3">
    <source>
        <dbReference type="Proteomes" id="UP000003452"/>
    </source>
</evidence>
<sequence length="405" mass="46235">MFNHVLHRLKIQLQNDAEDVEVFVRSKVDGKVNLLTGETSVSTDEYQWITPWKNSDGNWEAVIYPQETTPYREGEGLLKIVTQGKESFFKAPDNASDGTVLSDFESGKQVTIRLSLKEGDVQWANKKVWVYGITSPDEKDWKLLYPGLFTSTALVWKKEYGWYDCNKLNPTANPDGVPDGYMCWAATASNMLQWWIDQNKRYIDMYGDKYTGPDYTYPSGKKQESNIFQCFLDAFPNEAGKGDEGANWFIHGIAPSYPHNKPLNPAGYFKDVFPEGVRLGTNVGGLSKERFNEVIKDALSTKKAIGLSVGPIREGHVITMWGAEFDENGDVSHIYVADNNDRDTYEFFKGVGCFKYQISYEKYPEGATYTCYKEGYIPYDRPIVINRLVFLDLGEKYWKQYLGIE</sequence>
<dbReference type="Pfam" id="PF09028">
    <property type="entry name" value="Mac-1"/>
    <property type="match status" value="1"/>
</dbReference>
<dbReference type="EMBL" id="ABQC02000019">
    <property type="protein sequence ID" value="EDY95568.1"/>
    <property type="molecule type" value="Genomic_DNA"/>
</dbReference>
<dbReference type="AlphaFoldDB" id="B5CYN7"/>
<dbReference type="eggNOG" id="ENOG502Z7V2">
    <property type="taxonomic scope" value="Bacteria"/>
</dbReference>
<accession>B5CYN7</accession>
<reference evidence="2 3" key="2">
    <citation type="submission" date="2008-08" db="EMBL/GenBank/DDBJ databases">
        <authorList>
            <person name="Fulton L."/>
            <person name="Clifton S."/>
            <person name="Fulton B."/>
            <person name="Xu J."/>
            <person name="Minx P."/>
            <person name="Pepin K.H."/>
            <person name="Johnson M."/>
            <person name="Thiruvilangam P."/>
            <person name="Bhonagiri V."/>
            <person name="Nash W.E."/>
            <person name="Mardis E.R."/>
            <person name="Wilson R.K."/>
        </authorList>
    </citation>
    <scope>NUCLEOTIDE SEQUENCE [LARGE SCALE GENOMIC DNA]</scope>
    <source>
        <strain evidence="3">DSM 17135 / JCM 12973 / M2</strain>
    </source>
</reference>
<dbReference type="HOGENOM" id="CLU_030862_0_0_10"/>
<dbReference type="Gene3D" id="2.60.40.2630">
    <property type="match status" value="1"/>
</dbReference>
<dbReference type="Proteomes" id="UP000003452">
    <property type="component" value="Unassembled WGS sequence"/>
</dbReference>
<feature type="domain" description="Ig protease IdeS" evidence="1">
    <location>
        <begin position="159"/>
        <end position="345"/>
    </location>
</feature>
<gene>
    <name evidence="2" type="ORF">BACPLE_01841</name>
</gene>
<protein>
    <submittedName>
        <fullName evidence="2">Mac 1</fullName>
    </submittedName>
</protein>
<dbReference type="Gene3D" id="3.90.70.10">
    <property type="entry name" value="Cysteine proteinases"/>
    <property type="match status" value="1"/>
</dbReference>
<organism evidence="2 3">
    <name type="scientific">Phocaeicola plebeius (strain DSM 17135 / JCM 12973 / CCUG 54634 / M2)</name>
    <name type="common">Bacteroides plebeius</name>
    <dbReference type="NCBI Taxonomy" id="484018"/>
    <lineage>
        <taxon>Bacteria</taxon>
        <taxon>Pseudomonadati</taxon>
        <taxon>Bacteroidota</taxon>
        <taxon>Bacteroidia</taxon>
        <taxon>Bacteroidales</taxon>
        <taxon>Bacteroidaceae</taxon>
        <taxon>Phocaeicola</taxon>
    </lineage>
</organism>
<name>B5CYN7_PHOPM</name>
<dbReference type="SUPFAM" id="SSF54001">
    <property type="entry name" value="Cysteine proteinases"/>
    <property type="match status" value="1"/>
</dbReference>
<reference evidence="2 3" key="1">
    <citation type="submission" date="2008-08" db="EMBL/GenBank/DDBJ databases">
        <title>Draft genome sequence of Bacteroides plebeius (DSM 17135).</title>
        <authorList>
            <person name="Sudarsanam P."/>
            <person name="Ley R."/>
            <person name="Guruge J."/>
            <person name="Turnbaugh P.J."/>
            <person name="Mahowald M."/>
            <person name="Liep D."/>
            <person name="Gordon J."/>
        </authorList>
    </citation>
    <scope>NUCLEOTIDE SEQUENCE [LARGE SCALE GENOMIC DNA]</scope>
    <source>
        <strain evidence="3">DSM 17135 / JCM 12973 / M2</strain>
    </source>
</reference>
<dbReference type="InterPro" id="IPR015117">
    <property type="entry name" value="IdeS"/>
</dbReference>
<evidence type="ECO:0000259" key="1">
    <source>
        <dbReference type="Pfam" id="PF09028"/>
    </source>
</evidence>
<dbReference type="GO" id="GO:0008233">
    <property type="term" value="F:peptidase activity"/>
    <property type="evidence" value="ECO:0007669"/>
    <property type="project" value="InterPro"/>
</dbReference>